<keyword evidence="2" id="KW-1185">Reference proteome</keyword>
<reference evidence="1 2" key="1">
    <citation type="submission" date="2023-02" db="EMBL/GenBank/DDBJ databases">
        <title>LHISI_Scaffold_Assembly.</title>
        <authorList>
            <person name="Stuart O.P."/>
            <person name="Cleave R."/>
            <person name="Magrath M.J.L."/>
            <person name="Mikheyev A.S."/>
        </authorList>
    </citation>
    <scope>NUCLEOTIDE SEQUENCE [LARGE SCALE GENOMIC DNA]</scope>
    <source>
        <strain evidence="1">Daus_M_001</strain>
        <tissue evidence="1">Leg muscle</tissue>
    </source>
</reference>
<sequence length="178" mass="20556">MWKKRPCCVPGCADKLSVRQWFPLREKIFFLQSVDKKKVYDTYLVCDLHFNYECKNAGLKSLKIYSVPSQLLPGFPKMENRKRKTAEISCKARAVWYQEQVHTRQEASRKYGIPRNTFRNKIQCHHVKSVGRQLAFSPEEDMCFVNHILALSDFGVPVPFLICVALPSATAILTIENS</sequence>
<name>A0ABQ9ILA7_9NEOP</name>
<protein>
    <recommendedName>
        <fullName evidence="3">THAP-type domain-containing protein</fullName>
    </recommendedName>
</protein>
<gene>
    <name evidence="1" type="ORF">PR048_002578</name>
</gene>
<proteinExistence type="predicted"/>
<evidence type="ECO:0000313" key="1">
    <source>
        <dbReference type="EMBL" id="KAJ8897232.1"/>
    </source>
</evidence>
<dbReference type="Proteomes" id="UP001159363">
    <property type="component" value="Chromosome 1"/>
</dbReference>
<evidence type="ECO:0008006" key="3">
    <source>
        <dbReference type="Google" id="ProtNLM"/>
    </source>
</evidence>
<comment type="caution">
    <text evidence="1">The sequence shown here is derived from an EMBL/GenBank/DDBJ whole genome shotgun (WGS) entry which is preliminary data.</text>
</comment>
<accession>A0ABQ9ILA7</accession>
<organism evidence="1 2">
    <name type="scientific">Dryococelus australis</name>
    <dbReference type="NCBI Taxonomy" id="614101"/>
    <lineage>
        <taxon>Eukaryota</taxon>
        <taxon>Metazoa</taxon>
        <taxon>Ecdysozoa</taxon>
        <taxon>Arthropoda</taxon>
        <taxon>Hexapoda</taxon>
        <taxon>Insecta</taxon>
        <taxon>Pterygota</taxon>
        <taxon>Neoptera</taxon>
        <taxon>Polyneoptera</taxon>
        <taxon>Phasmatodea</taxon>
        <taxon>Verophasmatodea</taxon>
        <taxon>Anareolatae</taxon>
        <taxon>Phasmatidae</taxon>
        <taxon>Eurycanthinae</taxon>
        <taxon>Dryococelus</taxon>
    </lineage>
</organism>
<dbReference type="EMBL" id="JARBHB010000001">
    <property type="protein sequence ID" value="KAJ8897232.1"/>
    <property type="molecule type" value="Genomic_DNA"/>
</dbReference>
<evidence type="ECO:0000313" key="2">
    <source>
        <dbReference type="Proteomes" id="UP001159363"/>
    </source>
</evidence>